<accession>A0A0F9FDE9</accession>
<keyword evidence="1" id="KW-0378">Hydrolase</keyword>
<dbReference type="InterPro" id="IPR000340">
    <property type="entry name" value="Dual-sp_phosphatase_cat-dom"/>
</dbReference>
<reference evidence="5" key="1">
    <citation type="journal article" date="2015" name="Nature">
        <title>Complex archaea that bridge the gap between prokaryotes and eukaryotes.</title>
        <authorList>
            <person name="Spang A."/>
            <person name="Saw J.H."/>
            <person name="Jorgensen S.L."/>
            <person name="Zaremba-Niedzwiedzka K."/>
            <person name="Martijn J."/>
            <person name="Lind A.E."/>
            <person name="van Eijk R."/>
            <person name="Schleper C."/>
            <person name="Guy L."/>
            <person name="Ettema T.J."/>
        </authorList>
    </citation>
    <scope>NUCLEOTIDE SEQUENCE</scope>
</reference>
<evidence type="ECO:0000259" key="4">
    <source>
        <dbReference type="PROSITE" id="PS50056"/>
    </source>
</evidence>
<gene>
    <name evidence="5" type="ORF">LCGC14_2256940</name>
</gene>
<dbReference type="PANTHER" id="PTHR23339">
    <property type="entry name" value="TYROSINE SPECIFIC PROTEIN PHOSPHATASE AND DUAL SPECIFICITY PROTEIN PHOSPHATASE"/>
    <property type="match status" value="1"/>
</dbReference>
<dbReference type="GO" id="GO:0004721">
    <property type="term" value="F:phosphoprotein phosphatase activity"/>
    <property type="evidence" value="ECO:0007669"/>
    <property type="project" value="UniProtKB-KW"/>
</dbReference>
<feature type="domain" description="Tyrosine specific protein phosphatases" evidence="4">
    <location>
        <begin position="70"/>
        <end position="134"/>
    </location>
</feature>
<keyword evidence="2" id="KW-0904">Protein phosphatase</keyword>
<evidence type="ECO:0000256" key="1">
    <source>
        <dbReference type="ARBA" id="ARBA00022801"/>
    </source>
</evidence>
<dbReference type="Pfam" id="PF00782">
    <property type="entry name" value="DSPc"/>
    <property type="match status" value="1"/>
</dbReference>
<organism evidence="5">
    <name type="scientific">marine sediment metagenome</name>
    <dbReference type="NCBI Taxonomy" id="412755"/>
    <lineage>
        <taxon>unclassified sequences</taxon>
        <taxon>metagenomes</taxon>
        <taxon>ecological metagenomes</taxon>
    </lineage>
</organism>
<dbReference type="InterPro" id="IPR020422">
    <property type="entry name" value="TYR_PHOSPHATASE_DUAL_dom"/>
</dbReference>
<comment type="caution">
    <text evidence="5">The sequence shown here is derived from an EMBL/GenBank/DDBJ whole genome shotgun (WGS) entry which is preliminary data.</text>
</comment>
<dbReference type="CDD" id="cd14498">
    <property type="entry name" value="DSP"/>
    <property type="match status" value="1"/>
</dbReference>
<dbReference type="PROSITE" id="PS50056">
    <property type="entry name" value="TYR_PHOSPHATASE_2"/>
    <property type="match status" value="1"/>
</dbReference>
<protein>
    <submittedName>
        <fullName evidence="5">Uncharacterized protein</fullName>
    </submittedName>
</protein>
<dbReference type="InterPro" id="IPR000387">
    <property type="entry name" value="Tyr_Pase_dom"/>
</dbReference>
<feature type="domain" description="Tyrosine-protein phosphatase" evidence="3">
    <location>
        <begin position="2"/>
        <end position="144"/>
    </location>
</feature>
<proteinExistence type="predicted"/>
<dbReference type="PROSITE" id="PS50054">
    <property type="entry name" value="TYR_PHOSPHATASE_DUAL"/>
    <property type="match status" value="1"/>
</dbReference>
<dbReference type="EMBL" id="LAZR01030892">
    <property type="protein sequence ID" value="KKL55285.1"/>
    <property type="molecule type" value="Genomic_DNA"/>
</dbReference>
<dbReference type="InterPro" id="IPR029021">
    <property type="entry name" value="Prot-tyrosine_phosphatase-like"/>
</dbReference>
<dbReference type="InterPro" id="IPR050561">
    <property type="entry name" value="PTP"/>
</dbReference>
<name>A0A0F9FDE9_9ZZZZ</name>
<dbReference type="SMART" id="SM00195">
    <property type="entry name" value="DSPc"/>
    <property type="match status" value="1"/>
</dbReference>
<evidence type="ECO:0000256" key="2">
    <source>
        <dbReference type="ARBA" id="ARBA00022912"/>
    </source>
</evidence>
<evidence type="ECO:0000313" key="5">
    <source>
        <dbReference type="EMBL" id="KKL55285.1"/>
    </source>
</evidence>
<dbReference type="InterPro" id="IPR016130">
    <property type="entry name" value="Tyr_Pase_AS"/>
</dbReference>
<evidence type="ECO:0000259" key="3">
    <source>
        <dbReference type="PROSITE" id="PS50054"/>
    </source>
</evidence>
<dbReference type="SUPFAM" id="SSF52799">
    <property type="entry name" value="(Phosphotyrosine protein) phosphatases II"/>
    <property type="match status" value="1"/>
</dbReference>
<sequence length="144" mass="16437">MKVYEILAGKLYQRGRFDKWPKERKLLELKELGITVVANMIRIPDDDISGPDGVEYYMLPIADGKIKDPDMLNKLADRLLQRILEGQKVLIHCNAGRNRSGLVSALIVRGYYNISGQEALNYVRRKRPQAIANPHFEAYLEGLP</sequence>
<dbReference type="PROSITE" id="PS00383">
    <property type="entry name" value="TYR_PHOSPHATASE_1"/>
    <property type="match status" value="1"/>
</dbReference>
<dbReference type="Gene3D" id="3.90.190.10">
    <property type="entry name" value="Protein tyrosine phosphatase superfamily"/>
    <property type="match status" value="1"/>
</dbReference>
<dbReference type="AlphaFoldDB" id="A0A0F9FDE9"/>